<evidence type="ECO:0000256" key="6">
    <source>
        <dbReference type="SAM" id="MobiDB-lite"/>
    </source>
</evidence>
<dbReference type="PANTHER" id="PTHR21716">
    <property type="entry name" value="TRANSMEMBRANE PROTEIN"/>
    <property type="match status" value="1"/>
</dbReference>
<dbReference type="KEGG" id="amob:HG15A2_28050"/>
<name>A0A517MX72_9BACT</name>
<dbReference type="Proteomes" id="UP000319852">
    <property type="component" value="Chromosome"/>
</dbReference>
<feature type="transmembrane region" description="Helical" evidence="7">
    <location>
        <begin position="67"/>
        <end position="91"/>
    </location>
</feature>
<comment type="similarity">
    <text evidence="2">Belongs to the autoinducer-2 exporter (AI-2E) (TC 2.A.86) family.</text>
</comment>
<feature type="region of interest" description="Disordered" evidence="6">
    <location>
        <begin position="138"/>
        <end position="162"/>
    </location>
</feature>
<evidence type="ECO:0000313" key="9">
    <source>
        <dbReference type="Proteomes" id="UP000319852"/>
    </source>
</evidence>
<feature type="transmembrane region" description="Helical" evidence="7">
    <location>
        <begin position="299"/>
        <end position="319"/>
    </location>
</feature>
<feature type="transmembrane region" description="Helical" evidence="7">
    <location>
        <begin position="331"/>
        <end position="353"/>
    </location>
</feature>
<feature type="transmembrane region" description="Helical" evidence="7">
    <location>
        <begin position="12"/>
        <end position="33"/>
    </location>
</feature>
<keyword evidence="9" id="KW-1185">Reference proteome</keyword>
<accession>A0A517MX72</accession>
<evidence type="ECO:0000256" key="5">
    <source>
        <dbReference type="ARBA" id="ARBA00023136"/>
    </source>
</evidence>
<keyword evidence="4 7" id="KW-1133">Transmembrane helix</keyword>
<reference evidence="8 9" key="1">
    <citation type="submission" date="2019-02" db="EMBL/GenBank/DDBJ databases">
        <title>Deep-cultivation of Planctomycetes and their phenomic and genomic characterization uncovers novel biology.</title>
        <authorList>
            <person name="Wiegand S."/>
            <person name="Jogler M."/>
            <person name="Boedeker C."/>
            <person name="Pinto D."/>
            <person name="Vollmers J."/>
            <person name="Rivas-Marin E."/>
            <person name="Kohn T."/>
            <person name="Peeters S.H."/>
            <person name="Heuer A."/>
            <person name="Rast P."/>
            <person name="Oberbeckmann S."/>
            <person name="Bunk B."/>
            <person name="Jeske O."/>
            <person name="Meyerdierks A."/>
            <person name="Storesund J.E."/>
            <person name="Kallscheuer N."/>
            <person name="Luecker S."/>
            <person name="Lage O.M."/>
            <person name="Pohl T."/>
            <person name="Merkel B.J."/>
            <person name="Hornburger P."/>
            <person name="Mueller R.-W."/>
            <person name="Bruemmer F."/>
            <person name="Labrenz M."/>
            <person name="Spormann A.M."/>
            <person name="Op den Camp H."/>
            <person name="Overmann J."/>
            <person name="Amann R."/>
            <person name="Jetten M.S.M."/>
            <person name="Mascher T."/>
            <person name="Medema M.H."/>
            <person name="Devos D.P."/>
            <person name="Kaster A.-K."/>
            <person name="Ovreas L."/>
            <person name="Rohde M."/>
            <person name="Galperin M.Y."/>
            <person name="Jogler C."/>
        </authorList>
    </citation>
    <scope>NUCLEOTIDE SEQUENCE [LARGE SCALE GENOMIC DNA]</scope>
    <source>
        <strain evidence="8 9">HG15A2</strain>
    </source>
</reference>
<proteinExistence type="inferred from homology"/>
<dbReference type="PANTHER" id="PTHR21716:SF62">
    <property type="entry name" value="TRANSPORT PROTEIN YDBI-RELATED"/>
    <property type="match status" value="1"/>
</dbReference>
<dbReference type="InterPro" id="IPR002549">
    <property type="entry name" value="AI-2E-like"/>
</dbReference>
<organism evidence="8 9">
    <name type="scientific">Adhaeretor mobilis</name>
    <dbReference type="NCBI Taxonomy" id="1930276"/>
    <lineage>
        <taxon>Bacteria</taxon>
        <taxon>Pseudomonadati</taxon>
        <taxon>Planctomycetota</taxon>
        <taxon>Planctomycetia</taxon>
        <taxon>Pirellulales</taxon>
        <taxon>Lacipirellulaceae</taxon>
        <taxon>Adhaeretor</taxon>
    </lineage>
</organism>
<evidence type="ECO:0000256" key="3">
    <source>
        <dbReference type="ARBA" id="ARBA00022692"/>
    </source>
</evidence>
<protein>
    <submittedName>
        <fullName evidence="8">Pheromone autoinducer 2 transporter</fullName>
    </submittedName>
</protein>
<evidence type="ECO:0000256" key="7">
    <source>
        <dbReference type="SAM" id="Phobius"/>
    </source>
</evidence>
<dbReference type="GO" id="GO:0016020">
    <property type="term" value="C:membrane"/>
    <property type="evidence" value="ECO:0007669"/>
    <property type="project" value="UniProtKB-SubCell"/>
</dbReference>
<keyword evidence="5 7" id="KW-0472">Membrane</keyword>
<comment type="subcellular location">
    <subcellularLocation>
        <location evidence="1">Membrane</location>
        <topology evidence="1">Multi-pass membrane protein</topology>
    </subcellularLocation>
</comment>
<dbReference type="GO" id="GO:0055085">
    <property type="term" value="P:transmembrane transport"/>
    <property type="evidence" value="ECO:0007669"/>
    <property type="project" value="TreeGrafter"/>
</dbReference>
<feature type="transmembrane region" description="Helical" evidence="7">
    <location>
        <begin position="264"/>
        <end position="293"/>
    </location>
</feature>
<feature type="transmembrane region" description="Helical" evidence="7">
    <location>
        <begin position="178"/>
        <end position="201"/>
    </location>
</feature>
<dbReference type="RefSeq" id="WP_145060694.1">
    <property type="nucleotide sequence ID" value="NZ_CP036263.1"/>
</dbReference>
<dbReference type="Pfam" id="PF01594">
    <property type="entry name" value="AI-2E_transport"/>
    <property type="match status" value="1"/>
</dbReference>
<evidence type="ECO:0000313" key="8">
    <source>
        <dbReference type="EMBL" id="QDS99482.1"/>
    </source>
</evidence>
<dbReference type="EMBL" id="CP036263">
    <property type="protein sequence ID" value="QDS99482.1"/>
    <property type="molecule type" value="Genomic_DNA"/>
</dbReference>
<evidence type="ECO:0000256" key="2">
    <source>
        <dbReference type="ARBA" id="ARBA00009773"/>
    </source>
</evidence>
<evidence type="ECO:0000256" key="1">
    <source>
        <dbReference type="ARBA" id="ARBA00004141"/>
    </source>
</evidence>
<keyword evidence="3 7" id="KW-0812">Transmembrane</keyword>
<evidence type="ECO:0000256" key="4">
    <source>
        <dbReference type="ARBA" id="ARBA00022989"/>
    </source>
</evidence>
<gene>
    <name evidence="8" type="ORF">HG15A2_28050</name>
</gene>
<feature type="transmembrane region" description="Helical" evidence="7">
    <location>
        <begin position="38"/>
        <end position="55"/>
    </location>
</feature>
<sequence>MNSDDKFLPHAAKLVGLSLIALVCVVVIGAALVRASDIFLILFLGVLFGILLVRTSRTLASYTPLPYFWSLGIVTATLVLAATGGIAMFGVQVDDQIDKARERADKGVEQIQAWAEKYPSVESLLLSTPFLRQLVDKRPSASQEDSNSDKEQSSQAKAAEQNALRTTARKGATAIAGIFKTTFGLVVNSVLIFFVGLFIAVEPGEYRDGVVSLFPTDRRERAREVLNLMGDALWHWLLGRFGTMLITGLGAGLLLFLLGVPMAFTLGVVTALLTFIPNIGGFVSLLLAILFALPQGGSIVLLVIVGYVGLQLVESYVLTPVIQKKQVSLPPALLIAFQAVMGVLFGFLGAAVASPALAAAKVGIEEAYIKDVLEASR</sequence>
<dbReference type="AlphaFoldDB" id="A0A517MX72"/>
<dbReference type="OrthoDB" id="9793390at2"/>
<feature type="transmembrane region" description="Helical" evidence="7">
    <location>
        <begin position="233"/>
        <end position="257"/>
    </location>
</feature>